<comment type="caution">
    <text evidence="2">The sequence shown here is derived from an EMBL/GenBank/DDBJ whole genome shotgun (WGS) entry which is preliminary data.</text>
</comment>
<evidence type="ECO:0000313" key="2">
    <source>
        <dbReference type="EMBL" id="TDG98478.1"/>
    </source>
</evidence>
<feature type="compositionally biased region" description="Pro residues" evidence="1">
    <location>
        <begin position="116"/>
        <end position="125"/>
    </location>
</feature>
<protein>
    <submittedName>
        <fullName evidence="2">Uncharacterized protein</fullName>
    </submittedName>
</protein>
<evidence type="ECO:0000313" key="3">
    <source>
        <dbReference type="Proteomes" id="UP000295070"/>
    </source>
</evidence>
<organism evidence="2 3">
    <name type="scientific">Perca flavescens</name>
    <name type="common">American yellow perch</name>
    <name type="synonym">Morone flavescens</name>
    <dbReference type="NCBI Taxonomy" id="8167"/>
    <lineage>
        <taxon>Eukaryota</taxon>
        <taxon>Metazoa</taxon>
        <taxon>Chordata</taxon>
        <taxon>Craniata</taxon>
        <taxon>Vertebrata</taxon>
        <taxon>Euteleostomi</taxon>
        <taxon>Actinopterygii</taxon>
        <taxon>Neopterygii</taxon>
        <taxon>Teleostei</taxon>
        <taxon>Neoteleostei</taxon>
        <taxon>Acanthomorphata</taxon>
        <taxon>Eupercaria</taxon>
        <taxon>Perciformes</taxon>
        <taxon>Percoidei</taxon>
        <taxon>Percidae</taxon>
        <taxon>Percinae</taxon>
        <taxon>Perca</taxon>
    </lineage>
</organism>
<dbReference type="STRING" id="8167.A0A484C3E3"/>
<reference evidence="2 3" key="1">
    <citation type="submission" date="2019-01" db="EMBL/GenBank/DDBJ databases">
        <title>A chromosome-scale genome assembly of the yellow perch, Perca flavescens.</title>
        <authorList>
            <person name="Feron R."/>
            <person name="Morvezen R."/>
            <person name="Bestin A."/>
            <person name="Haffray P."/>
            <person name="Klopp C."/>
            <person name="Zahm M."/>
            <person name="Cabau C."/>
            <person name="Roques C."/>
            <person name="Donnadieu C."/>
            <person name="Bouchez O."/>
            <person name="Christie M."/>
            <person name="Larson W."/>
            <person name="Guiguen Y."/>
        </authorList>
    </citation>
    <scope>NUCLEOTIDE SEQUENCE [LARGE SCALE GENOMIC DNA]</scope>
    <source>
        <strain evidence="2">YP-PL-M2</strain>
        <tissue evidence="2">Blood</tissue>
    </source>
</reference>
<gene>
    <name evidence="2" type="ORF">EPR50_G00200810</name>
</gene>
<dbReference type="EMBL" id="SCKG01000020">
    <property type="protein sequence ID" value="TDG98478.1"/>
    <property type="molecule type" value="Genomic_DNA"/>
</dbReference>
<proteinExistence type="predicted"/>
<accession>A0A484C3E3</accession>
<name>A0A484C3E3_PERFV</name>
<evidence type="ECO:0000256" key="1">
    <source>
        <dbReference type="SAM" id="MobiDB-lite"/>
    </source>
</evidence>
<feature type="compositionally biased region" description="Basic and acidic residues" evidence="1">
    <location>
        <begin position="153"/>
        <end position="210"/>
    </location>
</feature>
<dbReference type="AlphaFoldDB" id="A0A484C3E3"/>
<keyword evidence="3" id="KW-1185">Reference proteome</keyword>
<feature type="region of interest" description="Disordered" evidence="1">
    <location>
        <begin position="1"/>
        <end position="210"/>
    </location>
</feature>
<feature type="compositionally biased region" description="Basic residues" evidence="1">
    <location>
        <begin position="61"/>
        <end position="71"/>
    </location>
</feature>
<dbReference type="Proteomes" id="UP000295070">
    <property type="component" value="Chromosome 20"/>
</dbReference>
<feature type="compositionally biased region" description="Acidic residues" evidence="1">
    <location>
        <begin position="132"/>
        <end position="143"/>
    </location>
</feature>
<sequence length="210" mass="22554">MSPGREAIAAVAAATPCRTPLPPPPPPHAKKTSPEKRLSSPPRPAAEDKDSLSTPLSSPRVKGRSPSRRAVLRGAGSETPPRIPLCSPAGVASPPRGVLKRQDEPMVVLHCLPTQRLPPDPPAPPASSDTDSASEEEEEEEEEQRSGAALKRKAAEQRTPDKKLRPDRKPSPVRERRRSEGEAKAEETPREASEERLTGAAPKETEMHAG</sequence>